<feature type="active site" evidence="12">
    <location>
        <position position="115"/>
    </location>
</feature>
<feature type="repeat" description="Hemopexin" evidence="16">
    <location>
        <begin position="277"/>
        <end position="325"/>
    </location>
</feature>
<feature type="binding site" evidence="14">
    <location>
        <position position="132"/>
    </location>
    <ligand>
        <name>Zn(2+)</name>
        <dbReference type="ChEBI" id="CHEBI:29105"/>
        <label>2</label>
        <note>catalytic</note>
    </ligand>
</feature>
<dbReference type="GO" id="GO:0008270">
    <property type="term" value="F:zinc ion binding"/>
    <property type="evidence" value="ECO:0007669"/>
    <property type="project" value="InterPro"/>
</dbReference>
<dbReference type="SUPFAM" id="SSF55486">
    <property type="entry name" value="Metalloproteases ('zincins'), catalytic domain"/>
    <property type="match status" value="1"/>
</dbReference>
<feature type="binding site" evidence="14">
    <location>
        <position position="56"/>
    </location>
    <ligand>
        <name>Ca(2+)</name>
        <dbReference type="ChEBI" id="CHEBI:29108"/>
        <label>2</label>
    </ligand>
</feature>
<keyword evidence="9" id="KW-0482">Metalloprotease</keyword>
<evidence type="ECO:0000256" key="3">
    <source>
        <dbReference type="ARBA" id="ARBA00022723"/>
    </source>
</evidence>
<feature type="binding site" evidence="14">
    <location>
        <position position="90"/>
    </location>
    <ligand>
        <name>Zn(2+)</name>
        <dbReference type="ChEBI" id="CHEBI:29105"/>
        <label>1</label>
    </ligand>
</feature>
<dbReference type="Proteomes" id="UP000694397">
    <property type="component" value="Chromosome 17"/>
</dbReference>
<reference evidence="18" key="2">
    <citation type="submission" date="2025-08" db="UniProtKB">
        <authorList>
            <consortium name="Ensembl"/>
        </authorList>
    </citation>
    <scope>IDENTIFICATION</scope>
</reference>
<evidence type="ECO:0000256" key="14">
    <source>
        <dbReference type="PIRSR" id="PIRSR621190-2"/>
    </source>
</evidence>
<dbReference type="InterPro" id="IPR024079">
    <property type="entry name" value="MetalloPept_cat_dom_sf"/>
</dbReference>
<dbReference type="InterPro" id="IPR021190">
    <property type="entry name" value="Pept_M10A"/>
</dbReference>
<feature type="binding site" evidence="14">
    <location>
        <position position="95"/>
    </location>
    <ligand>
        <name>Ca(2+)</name>
        <dbReference type="ChEBI" id="CHEBI:29108"/>
        <label>3</label>
    </ligand>
</feature>
<dbReference type="GO" id="GO:0006508">
    <property type="term" value="P:proteolysis"/>
    <property type="evidence" value="ECO:0007669"/>
    <property type="project" value="UniProtKB-KW"/>
</dbReference>
<feature type="binding site" evidence="14">
    <location>
        <position position="93"/>
    </location>
    <ligand>
        <name>Ca(2+)</name>
        <dbReference type="ChEBI" id="CHEBI:29108"/>
        <label>1</label>
    </ligand>
</feature>
<evidence type="ECO:0000256" key="4">
    <source>
        <dbReference type="ARBA" id="ARBA00022729"/>
    </source>
</evidence>
<name>A0A8C9WKA1_SCLFO</name>
<dbReference type="PROSITE" id="PS51642">
    <property type="entry name" value="HEMOPEXIN_2"/>
    <property type="match status" value="3"/>
</dbReference>
<evidence type="ECO:0000256" key="10">
    <source>
        <dbReference type="ARBA" id="ARBA00023157"/>
    </source>
</evidence>
<dbReference type="GO" id="GO:0031012">
    <property type="term" value="C:extracellular matrix"/>
    <property type="evidence" value="ECO:0007669"/>
    <property type="project" value="InterPro"/>
</dbReference>
<evidence type="ECO:0000259" key="17">
    <source>
        <dbReference type="SMART" id="SM00235"/>
    </source>
</evidence>
<accession>A0A8C9WKA1</accession>
<keyword evidence="5" id="KW-0677">Repeat</keyword>
<evidence type="ECO:0000256" key="9">
    <source>
        <dbReference type="ARBA" id="ARBA00023049"/>
    </source>
</evidence>
<sequence>AFARTGLRWRLLTEGLSSHLSATQQRRTLALALRRWAEVTPLTFREDPASPAAELDIRVAFGTGRHLGCPWLFDGLGGELAHVARPGEIHLDDDEPYSAPPMEQGVNLLQVLLHEIGHVLGLPHLPSPDSVMHPQYPASGGTMELSLQDRTAIQELYGRCEGSFDTVFDWVTVGHQGESAARFNTYFLRGDQYWLYDNSRGRPRARDPRRVEQGWGGLPGGGVDAHVHVWTPDMDATLFFKGTQYWLYDRGAHRTVTQDPEGQRYPRGISEGFPGVTGPLDTAMFSHHTGLIYFFKGHQVWGYNVTRHGVQDGFPKHLEDMFPSSQPNDHPAAHLDAAYFSYSHSTLFLIKGLFFWEVSGGPSHNALLPRRRVAEQWKDLCGVH</sequence>
<feature type="binding site" evidence="14">
    <location>
        <position position="95"/>
    </location>
    <ligand>
        <name>Ca(2+)</name>
        <dbReference type="ChEBI" id="CHEBI:29108"/>
        <label>1</label>
    </ligand>
</feature>
<dbReference type="InterPro" id="IPR001818">
    <property type="entry name" value="Pept_M10_metallopeptidase"/>
</dbReference>
<keyword evidence="7 13" id="KW-0862">Zinc</keyword>
<evidence type="ECO:0000256" key="5">
    <source>
        <dbReference type="ARBA" id="ARBA00022737"/>
    </source>
</evidence>
<dbReference type="OrthoDB" id="406838at2759"/>
<feature type="binding site" evidence="14">
    <location>
        <position position="283"/>
    </location>
    <ligand>
        <name>Ca(2+)</name>
        <dbReference type="ChEBI" id="CHEBI:29108"/>
        <label>5</label>
    </ligand>
</feature>
<dbReference type="SMART" id="SM00120">
    <property type="entry name" value="HX"/>
    <property type="match status" value="4"/>
</dbReference>
<dbReference type="Gene3D" id="2.110.10.10">
    <property type="entry name" value="Hemopexin-like domain"/>
    <property type="match status" value="2"/>
</dbReference>
<dbReference type="InterPro" id="IPR006026">
    <property type="entry name" value="Peptidase_Metallo"/>
</dbReference>
<feature type="binding site" evidence="14">
    <location>
        <position position="92"/>
    </location>
    <ligand>
        <name>Ca(2+)</name>
        <dbReference type="ChEBI" id="CHEBI:29108"/>
        <label>3</label>
    </ligand>
</feature>
<proteinExistence type="inferred from homology"/>
<dbReference type="GO" id="GO:0030574">
    <property type="term" value="P:collagen catabolic process"/>
    <property type="evidence" value="ECO:0007669"/>
    <property type="project" value="TreeGrafter"/>
</dbReference>
<dbReference type="GO" id="GO:0030198">
    <property type="term" value="P:extracellular matrix organization"/>
    <property type="evidence" value="ECO:0007669"/>
    <property type="project" value="TreeGrafter"/>
</dbReference>
<dbReference type="Gene3D" id="3.40.390.10">
    <property type="entry name" value="Collagenase (Catalytic Domain)"/>
    <property type="match status" value="1"/>
</dbReference>
<keyword evidence="8 14" id="KW-0106">Calcium</keyword>
<dbReference type="InterPro" id="IPR033739">
    <property type="entry name" value="M10A_MMP"/>
</dbReference>
<dbReference type="Pfam" id="PF00045">
    <property type="entry name" value="Hemopexin"/>
    <property type="match status" value="2"/>
</dbReference>
<dbReference type="AlphaFoldDB" id="A0A8C9WKA1"/>
<feature type="repeat" description="Hemopexin" evidence="16">
    <location>
        <begin position="220"/>
        <end position="276"/>
    </location>
</feature>
<comment type="cofactor">
    <cofactor evidence="14">
        <name>Zn(2+)</name>
        <dbReference type="ChEBI" id="CHEBI:29105"/>
    </cofactor>
    <text evidence="14">Binds 2 Zn(2+) ions per subunit.</text>
</comment>
<reference evidence="18 19" key="1">
    <citation type="submission" date="2019-04" db="EMBL/GenBank/DDBJ databases">
        <authorList>
            <consortium name="Wellcome Sanger Institute Data Sharing"/>
        </authorList>
    </citation>
    <scope>NUCLEOTIDE SEQUENCE [LARGE SCALE GENOMIC DNA]</scope>
</reference>
<evidence type="ECO:0000256" key="15">
    <source>
        <dbReference type="PIRSR" id="PIRSR621190-4"/>
    </source>
</evidence>
<keyword evidence="11" id="KW-0325">Glycoprotein</keyword>
<dbReference type="GO" id="GO:0004222">
    <property type="term" value="F:metalloendopeptidase activity"/>
    <property type="evidence" value="ECO:0007669"/>
    <property type="project" value="InterPro"/>
</dbReference>
<evidence type="ECO:0000256" key="8">
    <source>
        <dbReference type="ARBA" id="ARBA00022837"/>
    </source>
</evidence>
<dbReference type="PANTHER" id="PTHR10201">
    <property type="entry name" value="MATRIX METALLOPROTEINASE"/>
    <property type="match status" value="1"/>
</dbReference>
<keyword evidence="2" id="KW-0645">Protease</keyword>
<feature type="binding site" evidence="13">
    <location>
        <position position="124"/>
    </location>
    <ligand>
        <name>Zn(2+)</name>
        <dbReference type="ChEBI" id="CHEBI:29105"/>
        <label>2</label>
        <note>catalytic</note>
    </ligand>
</feature>
<evidence type="ECO:0000256" key="11">
    <source>
        <dbReference type="ARBA" id="ARBA00023180"/>
    </source>
</evidence>
<gene>
    <name evidence="18" type="primary">LOC108921896</name>
</gene>
<feature type="binding site" evidence="14">
    <location>
        <position position="224"/>
    </location>
    <ligand>
        <name>Ca(2+)</name>
        <dbReference type="ChEBI" id="CHEBI:29108"/>
        <label>4</label>
    </ligand>
</feature>
<feature type="binding site" evidence="14">
    <location>
        <position position="66"/>
    </location>
    <ligand>
        <name>Zn(2+)</name>
        <dbReference type="ChEBI" id="CHEBI:29105"/>
        <label>1</label>
    </ligand>
</feature>
<reference evidence="18" key="3">
    <citation type="submission" date="2025-09" db="UniProtKB">
        <authorList>
            <consortium name="Ensembl"/>
        </authorList>
    </citation>
    <scope>IDENTIFICATION</scope>
</reference>
<evidence type="ECO:0000256" key="12">
    <source>
        <dbReference type="PIRSR" id="PIRSR001191-1"/>
    </source>
</evidence>
<dbReference type="PIRSF" id="PIRSF001191">
    <property type="entry name" value="Peptidase_M10A_matrix"/>
    <property type="match status" value="1"/>
</dbReference>
<evidence type="ECO:0000256" key="13">
    <source>
        <dbReference type="PIRSR" id="PIRSR001191-2"/>
    </source>
</evidence>
<dbReference type="PANTHER" id="PTHR10201:SF323">
    <property type="entry name" value="MATRIX METALLOPROTEINASE-21"/>
    <property type="match status" value="1"/>
</dbReference>
<dbReference type="GeneTree" id="ENSGT00940000159140"/>
<feature type="domain" description="Peptidase metallopeptidase" evidence="17">
    <location>
        <begin position="5"/>
        <end position="159"/>
    </location>
</feature>
<dbReference type="PRINTS" id="PR00138">
    <property type="entry name" value="MATRIXIN"/>
</dbReference>
<evidence type="ECO:0000313" key="18">
    <source>
        <dbReference type="Ensembl" id="ENSSFOP00015077861.1"/>
    </source>
</evidence>
<evidence type="ECO:0000256" key="2">
    <source>
        <dbReference type="ARBA" id="ARBA00022670"/>
    </source>
</evidence>
<feature type="binding site" evidence="14">
    <location>
        <position position="82"/>
    </location>
    <ligand>
        <name>Zn(2+)</name>
        <dbReference type="ChEBI" id="CHEBI:29105"/>
        <label>1</label>
    </ligand>
</feature>
<feature type="binding site" evidence="14">
    <location>
        <position position="74"/>
    </location>
    <ligand>
        <name>Ca(2+)</name>
        <dbReference type="ChEBI" id="CHEBI:29108"/>
        <label>3</label>
    </ligand>
</feature>
<organism evidence="18 19">
    <name type="scientific">Scleropages formosus</name>
    <name type="common">Asian bonytongue</name>
    <name type="synonym">Osteoglossum formosum</name>
    <dbReference type="NCBI Taxonomy" id="113540"/>
    <lineage>
        <taxon>Eukaryota</taxon>
        <taxon>Metazoa</taxon>
        <taxon>Chordata</taxon>
        <taxon>Craniata</taxon>
        <taxon>Vertebrata</taxon>
        <taxon>Euteleostomi</taxon>
        <taxon>Actinopterygii</taxon>
        <taxon>Neopterygii</taxon>
        <taxon>Teleostei</taxon>
        <taxon>Osteoglossocephala</taxon>
        <taxon>Osteoglossomorpha</taxon>
        <taxon>Osteoglossiformes</taxon>
        <taxon>Osteoglossidae</taxon>
        <taxon>Scleropages</taxon>
    </lineage>
</organism>
<dbReference type="Pfam" id="PF00413">
    <property type="entry name" value="Peptidase_M10"/>
    <property type="match status" value="1"/>
</dbReference>
<dbReference type="SUPFAM" id="SSF50923">
    <property type="entry name" value="Hemopexin-like domain"/>
    <property type="match status" value="1"/>
</dbReference>
<feature type="modified residue" description="Phosphotyrosine; by PKDCC" evidence="15">
    <location>
        <position position="265"/>
    </location>
</feature>
<evidence type="ECO:0000256" key="7">
    <source>
        <dbReference type="ARBA" id="ARBA00022833"/>
    </source>
</evidence>
<evidence type="ECO:0000256" key="16">
    <source>
        <dbReference type="PROSITE-ProRule" id="PRU01011"/>
    </source>
</evidence>
<dbReference type="FunFam" id="2.110.10.10:FF:000012">
    <property type="entry name" value="Matrix metallopeptidase 21"/>
    <property type="match status" value="1"/>
</dbReference>
<dbReference type="Ensembl" id="ENSSFOT00015043996.1">
    <property type="protein sequence ID" value="ENSSFOP00015077861.1"/>
    <property type="gene ID" value="ENSSFOG00015031067.1"/>
</dbReference>
<comment type="similarity">
    <text evidence="1">Belongs to the peptidase M10A family.</text>
</comment>
<evidence type="ECO:0000256" key="1">
    <source>
        <dbReference type="ARBA" id="ARBA00010370"/>
    </source>
</evidence>
<dbReference type="GO" id="GO:0007368">
    <property type="term" value="P:determination of left/right symmetry"/>
    <property type="evidence" value="ECO:0007669"/>
    <property type="project" value="UniProtKB-ARBA"/>
</dbReference>
<keyword evidence="6" id="KW-0378">Hydrolase</keyword>
<comment type="cofactor">
    <cofactor evidence="14">
        <name>Ca(2+)</name>
        <dbReference type="ChEBI" id="CHEBI:29108"/>
    </cofactor>
    <text evidence="14">Can bind about 5 Ca(2+) ions per subunit.</text>
</comment>
<protein>
    <recommendedName>
        <fullName evidence="17">Peptidase metallopeptidase domain-containing protein</fullName>
    </recommendedName>
</protein>
<dbReference type="SMART" id="SM00235">
    <property type="entry name" value="ZnMc"/>
    <property type="match status" value="1"/>
</dbReference>
<keyword evidence="10" id="KW-1015">Disulfide bond</keyword>
<evidence type="ECO:0000313" key="19">
    <source>
        <dbReference type="Proteomes" id="UP000694397"/>
    </source>
</evidence>
<feature type="binding site" evidence="14">
    <location>
        <position position="75"/>
    </location>
    <ligand>
        <name>Ca(2+)</name>
        <dbReference type="ChEBI" id="CHEBI:29108"/>
        <label>3</label>
    </ligand>
</feature>
<feature type="binding site" evidence="13">
    <location>
        <position position="114"/>
    </location>
    <ligand>
        <name>Zn(2+)</name>
        <dbReference type="ChEBI" id="CHEBI:29105"/>
        <label>2</label>
        <note>catalytic</note>
    </ligand>
</feature>
<dbReference type="InterPro" id="IPR018487">
    <property type="entry name" value="Hemopexin-like_repeat"/>
</dbReference>
<keyword evidence="4" id="KW-0732">Signal</keyword>
<feature type="binding site" evidence="13">
    <location>
        <position position="118"/>
    </location>
    <ligand>
        <name>Zn(2+)</name>
        <dbReference type="ChEBI" id="CHEBI:29105"/>
        <label>2</label>
        <note>catalytic</note>
    </ligand>
</feature>
<dbReference type="InterPro" id="IPR036375">
    <property type="entry name" value="Hemopexin-like_dom_sf"/>
</dbReference>
<keyword evidence="3 13" id="KW-0479">Metal-binding</keyword>
<dbReference type="CDD" id="cd04278">
    <property type="entry name" value="ZnMc_MMP"/>
    <property type="match status" value="1"/>
</dbReference>
<evidence type="ECO:0000256" key="6">
    <source>
        <dbReference type="ARBA" id="ARBA00022801"/>
    </source>
</evidence>
<feature type="repeat" description="Hemopexin" evidence="16">
    <location>
        <begin position="161"/>
        <end position="218"/>
    </location>
</feature>
<keyword evidence="19" id="KW-1185">Reference proteome</keyword>